<keyword evidence="5" id="KW-1185">Reference proteome</keyword>
<feature type="compositionally biased region" description="Low complexity" evidence="1">
    <location>
        <begin position="1"/>
        <end position="17"/>
    </location>
</feature>
<dbReference type="AlphaFoldDB" id="A0A5M6IPS7"/>
<dbReference type="Gene3D" id="3.40.50.410">
    <property type="entry name" value="von Willebrand factor, type A domain"/>
    <property type="match status" value="1"/>
</dbReference>
<reference evidence="4 5" key="1">
    <citation type="submission" date="2019-09" db="EMBL/GenBank/DDBJ databases">
        <title>Genome sequence of Rhodovastum atsumiense, a diverse member of the Acetobacteraceae family of non-sulfur purple photosynthetic bacteria.</title>
        <authorList>
            <person name="Meyer T."/>
            <person name="Kyndt J."/>
        </authorList>
    </citation>
    <scope>NUCLEOTIDE SEQUENCE [LARGE SCALE GENOMIC DNA]</scope>
    <source>
        <strain evidence="4 5">DSM 21279</strain>
    </source>
</reference>
<feature type="domain" description="VWFA" evidence="3">
    <location>
        <begin position="250"/>
        <end position="473"/>
    </location>
</feature>
<sequence>MPPAARPCRGGAPPRDGTAGGGDRPAPHPQQRAAGPGTGHARLERSCRPRSLCALPERRGHFLRQAPGRRRRTGRRHELRHPTLRRARRARHLGAGPARRHLYRAGHLSGRPAGGHGDRAAGAVHGAHRHRRNQPHRAGHGARVRPAARHQLPRAMSAPAPRGRFLRALALAALAVGVPLALAAFWFGATTGGRISPARTPLEAWCPGFGLARAEAETMDLRRQLAALESALARRRPLCPICPAGAAEAAPEIAVVVDTSPSMRWPARLDAAGEAEQTRRIERESGSIDQPDGAAALNAVWARTPPGEARLDAARAAARAAITAMPPESRVHLLTFTPAGGQPETAKCSVSGRGSFGAADTASIDQVLAALQPDSSGTPLAESLRSAAAALAGRAPAPDGRPRLGLVVVVTDGAESCGGDPCAAAAELRARDPALSVTLVDIAHNRAAACLASGTLGQVVQPEDAAAVGRAVTALLAQPRQSGCIAAPAASR</sequence>
<feature type="compositionally biased region" description="Basic and acidic residues" evidence="1">
    <location>
        <begin position="276"/>
        <end position="286"/>
    </location>
</feature>
<gene>
    <name evidence="4" type="ORF">F1189_24145</name>
</gene>
<keyword evidence="2" id="KW-1133">Transmembrane helix</keyword>
<organism evidence="4 5">
    <name type="scientific">Rhodovastum atsumiense</name>
    <dbReference type="NCBI Taxonomy" id="504468"/>
    <lineage>
        <taxon>Bacteria</taxon>
        <taxon>Pseudomonadati</taxon>
        <taxon>Pseudomonadota</taxon>
        <taxon>Alphaproteobacteria</taxon>
        <taxon>Acetobacterales</taxon>
        <taxon>Acetobacteraceae</taxon>
        <taxon>Rhodovastum</taxon>
    </lineage>
</organism>
<protein>
    <submittedName>
        <fullName evidence="4">VWA domain-containing protein</fullName>
    </submittedName>
</protein>
<dbReference type="EMBL" id="VWPK01000050">
    <property type="protein sequence ID" value="KAA5609475.1"/>
    <property type="molecule type" value="Genomic_DNA"/>
</dbReference>
<dbReference type="SMART" id="SM00327">
    <property type="entry name" value="VWA"/>
    <property type="match status" value="1"/>
</dbReference>
<feature type="region of interest" description="Disordered" evidence="1">
    <location>
        <begin position="58"/>
        <end position="103"/>
    </location>
</feature>
<dbReference type="SUPFAM" id="SSF53300">
    <property type="entry name" value="vWA-like"/>
    <property type="match status" value="1"/>
</dbReference>
<feature type="region of interest" description="Disordered" evidence="1">
    <location>
        <begin position="270"/>
        <end position="289"/>
    </location>
</feature>
<feature type="region of interest" description="Disordered" evidence="1">
    <location>
        <begin position="1"/>
        <end position="44"/>
    </location>
</feature>
<dbReference type="InterPro" id="IPR036465">
    <property type="entry name" value="vWFA_dom_sf"/>
</dbReference>
<keyword evidence="2" id="KW-0472">Membrane</keyword>
<evidence type="ECO:0000259" key="3">
    <source>
        <dbReference type="SMART" id="SM00327"/>
    </source>
</evidence>
<evidence type="ECO:0000256" key="1">
    <source>
        <dbReference type="SAM" id="MobiDB-lite"/>
    </source>
</evidence>
<evidence type="ECO:0000256" key="2">
    <source>
        <dbReference type="SAM" id="Phobius"/>
    </source>
</evidence>
<evidence type="ECO:0000313" key="5">
    <source>
        <dbReference type="Proteomes" id="UP000325255"/>
    </source>
</evidence>
<feature type="transmembrane region" description="Helical" evidence="2">
    <location>
        <begin position="165"/>
        <end position="187"/>
    </location>
</feature>
<dbReference type="InterPro" id="IPR002035">
    <property type="entry name" value="VWF_A"/>
</dbReference>
<dbReference type="Proteomes" id="UP000325255">
    <property type="component" value="Unassembled WGS sequence"/>
</dbReference>
<feature type="compositionally biased region" description="Basic residues" evidence="1">
    <location>
        <begin position="67"/>
        <end position="103"/>
    </location>
</feature>
<evidence type="ECO:0000313" key="4">
    <source>
        <dbReference type="EMBL" id="KAA5609475.1"/>
    </source>
</evidence>
<comment type="caution">
    <text evidence="4">The sequence shown here is derived from an EMBL/GenBank/DDBJ whole genome shotgun (WGS) entry which is preliminary data.</text>
</comment>
<name>A0A5M6IPS7_9PROT</name>
<keyword evidence="2" id="KW-0812">Transmembrane</keyword>
<proteinExistence type="predicted"/>
<accession>A0A5M6IPS7</accession>